<accession>S7TPV6</accession>
<protein>
    <submittedName>
        <fullName evidence="1">Uncharacterized protein</fullName>
    </submittedName>
</protein>
<evidence type="ECO:0000313" key="2">
    <source>
        <dbReference type="Proteomes" id="UP000014977"/>
    </source>
</evidence>
<keyword evidence="2" id="KW-1185">Reference proteome</keyword>
<dbReference type="Proteomes" id="UP000014977">
    <property type="component" value="Unassembled WGS sequence"/>
</dbReference>
<gene>
    <name evidence="1" type="ORF">dsmv_0396</name>
</gene>
<sequence length="31" mass="3251">MTIGRVGIADACSEPDSLPENVPVVINLARL</sequence>
<dbReference type="AlphaFoldDB" id="S7TPV6"/>
<comment type="caution">
    <text evidence="1">The sequence shown here is derived from an EMBL/GenBank/DDBJ whole genome shotgun (WGS) entry which is preliminary data.</text>
</comment>
<dbReference type="EMBL" id="ATHJ01000094">
    <property type="protein sequence ID" value="EPR38986.1"/>
    <property type="molecule type" value="Genomic_DNA"/>
</dbReference>
<evidence type="ECO:0000313" key="1">
    <source>
        <dbReference type="EMBL" id="EPR38986.1"/>
    </source>
</evidence>
<name>S7TPV6_DESML</name>
<reference evidence="1 2" key="1">
    <citation type="journal article" date="2013" name="Genome Announc.">
        <title>Draft genome sequences for three mercury-methylating, sulfate-reducing bacteria.</title>
        <authorList>
            <person name="Brown S.D."/>
            <person name="Hurt R.A.Jr."/>
            <person name="Gilmour C.C."/>
            <person name="Elias D.A."/>
        </authorList>
    </citation>
    <scope>NUCLEOTIDE SEQUENCE [LARGE SCALE GENOMIC DNA]</scope>
    <source>
        <strain evidence="1 2">DSM 2059</strain>
    </source>
</reference>
<proteinExistence type="predicted"/>
<organism evidence="1 2">
    <name type="scientific">Desulfococcus multivorans DSM 2059</name>
    <dbReference type="NCBI Taxonomy" id="1121405"/>
    <lineage>
        <taxon>Bacteria</taxon>
        <taxon>Pseudomonadati</taxon>
        <taxon>Thermodesulfobacteriota</taxon>
        <taxon>Desulfobacteria</taxon>
        <taxon>Desulfobacterales</taxon>
        <taxon>Desulfococcaceae</taxon>
        <taxon>Desulfococcus</taxon>
    </lineage>
</organism>